<dbReference type="AlphaFoldDB" id="A0A4R5P4X3"/>
<protein>
    <submittedName>
        <fullName evidence="1">Uncharacterized protein</fullName>
    </submittedName>
</protein>
<evidence type="ECO:0000313" key="2">
    <source>
        <dbReference type="Proteomes" id="UP000295627"/>
    </source>
</evidence>
<sequence>MLNIPEHIARIHNTIDGHFHNVLTMVPLGPDDRAAIEELRHTNTRFLSEHGHQIAAPAVELVYFKHLRTIIGWAGDITTRYREAMDGAQGRTIDQIANTAYVLDGFGELEKHLSAQEPDNSR</sequence>
<proteinExistence type="predicted"/>
<organism evidence="1 2">
    <name type="scientific">Mycobacteroides franklinii</name>
    <dbReference type="NCBI Taxonomy" id="948102"/>
    <lineage>
        <taxon>Bacteria</taxon>
        <taxon>Bacillati</taxon>
        <taxon>Actinomycetota</taxon>
        <taxon>Actinomycetes</taxon>
        <taxon>Mycobacteriales</taxon>
        <taxon>Mycobacteriaceae</taxon>
        <taxon>Mycobacteroides</taxon>
    </lineage>
</organism>
<dbReference type="Proteomes" id="UP000295627">
    <property type="component" value="Unassembled WGS sequence"/>
</dbReference>
<comment type="caution">
    <text evidence="1">The sequence shown here is derived from an EMBL/GenBank/DDBJ whole genome shotgun (WGS) entry which is preliminary data.</text>
</comment>
<evidence type="ECO:0000313" key="1">
    <source>
        <dbReference type="EMBL" id="TDH17953.1"/>
    </source>
</evidence>
<gene>
    <name evidence="1" type="ORF">EJ571_24805</name>
</gene>
<name>A0A4R5P4X3_9MYCO</name>
<dbReference type="RefSeq" id="WP_078335899.1">
    <property type="nucleotide sequence ID" value="NZ_MAFQ01000014.1"/>
</dbReference>
<dbReference type="EMBL" id="RXLR01000024">
    <property type="protein sequence ID" value="TDH17953.1"/>
    <property type="molecule type" value="Genomic_DNA"/>
</dbReference>
<accession>A0A4R5P4X3</accession>
<reference evidence="1 2" key="1">
    <citation type="journal article" date="2019" name="Sci. Rep.">
        <title>Extended insight into the Mycobacterium chelonae-abscessus complex through whole genome sequencing of Mycobacterium salmoniphilum outbreak and Mycobacterium salmoniphilum-like strains.</title>
        <authorList>
            <person name="Behra P.R.K."/>
            <person name="Das S."/>
            <person name="Pettersson B.M.F."/>
            <person name="Shirreff L."/>
            <person name="DuCote T."/>
            <person name="Jacobsson K.G."/>
            <person name="Ennis D.G."/>
            <person name="Kirsebom L.A."/>
        </authorList>
    </citation>
    <scope>NUCLEOTIDE SEQUENCE [LARGE SCALE GENOMIC DNA]</scope>
    <source>
        <strain evidence="1 2">DSM 45524</strain>
    </source>
</reference>